<evidence type="ECO:0000256" key="3">
    <source>
        <dbReference type="SAM" id="MobiDB-lite"/>
    </source>
</evidence>
<evidence type="ECO:0000256" key="1">
    <source>
        <dbReference type="ARBA" id="ARBA00023002"/>
    </source>
</evidence>
<dbReference type="EMBL" id="OCTY01000002">
    <property type="protein sequence ID" value="SOJ55186.1"/>
    <property type="molecule type" value="Genomic_DNA"/>
</dbReference>
<feature type="compositionally biased region" description="Polar residues" evidence="3">
    <location>
        <begin position="52"/>
        <end position="87"/>
    </location>
</feature>
<evidence type="ECO:0000256" key="2">
    <source>
        <dbReference type="ARBA" id="ARBA00023004"/>
    </source>
</evidence>
<keyword evidence="2" id="KW-0408">Iron</keyword>
<dbReference type="Proteomes" id="UP000554965">
    <property type="component" value="Unassembled WGS sequence"/>
</dbReference>
<dbReference type="AlphaFoldDB" id="A0A7Z7IMP4"/>
<organism evidence="5 6">
    <name type="scientific">Mycobacterium simulans</name>
    <dbReference type="NCBI Taxonomy" id="627089"/>
    <lineage>
        <taxon>Bacteria</taxon>
        <taxon>Bacillati</taxon>
        <taxon>Actinomycetota</taxon>
        <taxon>Actinomycetes</taxon>
        <taxon>Mycobacteriales</taxon>
        <taxon>Mycobacteriaceae</taxon>
        <taxon>Mycobacterium</taxon>
    </lineage>
</organism>
<proteinExistence type="predicted"/>
<keyword evidence="5" id="KW-0223">Dioxygenase</keyword>
<feature type="region of interest" description="Disordered" evidence="3">
    <location>
        <begin position="43"/>
        <end position="87"/>
    </location>
</feature>
<evidence type="ECO:0000313" key="6">
    <source>
        <dbReference type="Proteomes" id="UP000554965"/>
    </source>
</evidence>
<dbReference type="EC" id="1.14.11.-" evidence="5"/>
<evidence type="ECO:0000259" key="4">
    <source>
        <dbReference type="Pfam" id="PF02668"/>
    </source>
</evidence>
<dbReference type="Gene3D" id="3.60.130.10">
    <property type="entry name" value="Clavaminate synthase-like"/>
    <property type="match status" value="1"/>
</dbReference>
<comment type="caution">
    <text evidence="5">The sequence shown here is derived from an EMBL/GenBank/DDBJ whole genome shotgun (WGS) entry which is preliminary data.</text>
</comment>
<dbReference type="SUPFAM" id="SSF51197">
    <property type="entry name" value="Clavaminate synthase-like"/>
    <property type="match status" value="1"/>
</dbReference>
<accession>A0A7Z7IMP4</accession>
<protein>
    <submittedName>
        <fullName evidence="5">Alpha-ketoglutarate-dependent 2,4-dichlorophenoxyacetate dioxygenase</fullName>
        <ecNumber evidence="5">1.14.11.-</ecNumber>
    </submittedName>
</protein>
<evidence type="ECO:0000313" key="5">
    <source>
        <dbReference type="EMBL" id="SOJ55186.1"/>
    </source>
</evidence>
<sequence length="251" mass="27620">MKSGTAFCPTCSRCLRNGGCSYFLGRLWTIPICTHLPPGSDVWRNRPEKSVSHPSSRRSGTFQICGTTTGSASGSPAPQRTSGTRTSNTERIRRLAFLYCLVPSVTGGATSFVSTDVDRTGLDSDLVDRLAGLRVVYEPASDHDNIPAVQVCQPALLKSPTSQRRFAYVSENTVEFLGLGAESSAALKRLVLDHLLHPSRVYSHHWSTGDLILYDNAQLMHRREPFEGRRWLKTAKIFAPKDKFAVPAGVR</sequence>
<dbReference type="InterPro" id="IPR042098">
    <property type="entry name" value="TauD-like_sf"/>
</dbReference>
<keyword evidence="1 5" id="KW-0560">Oxidoreductase</keyword>
<reference evidence="5 6" key="1">
    <citation type="submission" date="2017-10" db="EMBL/GenBank/DDBJ databases">
        <authorList>
            <consortium name="Urmite Genomes"/>
        </authorList>
    </citation>
    <scope>NUCLEOTIDE SEQUENCE [LARGE SCALE GENOMIC DNA]</scope>
    <source>
        <strain evidence="5 6">FB-527</strain>
    </source>
</reference>
<name>A0A7Z7IMP4_9MYCO</name>
<dbReference type="GO" id="GO:0051213">
    <property type="term" value="F:dioxygenase activity"/>
    <property type="evidence" value="ECO:0007669"/>
    <property type="project" value="UniProtKB-KW"/>
</dbReference>
<keyword evidence="6" id="KW-1185">Reference proteome</keyword>
<dbReference type="InterPro" id="IPR003819">
    <property type="entry name" value="TauD/TfdA-like"/>
</dbReference>
<dbReference type="Pfam" id="PF02668">
    <property type="entry name" value="TauD"/>
    <property type="match status" value="1"/>
</dbReference>
<feature type="domain" description="TauD/TfdA-like" evidence="4">
    <location>
        <begin position="59"/>
        <end position="233"/>
    </location>
</feature>
<gene>
    <name evidence="5" type="primary">tfdA</name>
    <name evidence="5" type="ORF">MSIMFB_02675</name>
</gene>